<dbReference type="Gene3D" id="1.10.780.10">
    <property type="entry name" value="Hydroxylamine Oxidoreductase, Chain A, domain 1"/>
    <property type="match status" value="1"/>
</dbReference>
<feature type="transmembrane region" description="Helical" evidence="2">
    <location>
        <begin position="640"/>
        <end position="667"/>
    </location>
</feature>
<dbReference type="InterPro" id="IPR036280">
    <property type="entry name" value="Multihaem_cyt_sf"/>
</dbReference>
<feature type="transmembrane region" description="Helical" evidence="2">
    <location>
        <begin position="454"/>
        <end position="475"/>
    </location>
</feature>
<sequence>MPRRIEINRVVRLWAALLGLILSPAVFSTATSNATPEPVGIPLMPDGELMIDHFDPETGKRIIPNERCLTCHGDQEHRTDVRDDGSPVEIFVNSQQIKDSVHGGQQCTSCHVTIDRVPHRKAPAVIVGCIECHRDTWEAHKDDPDDKYARLEIVNQQIDNFMHSVHAQPSELDQSRTNATCYDCHDGHNIGELGSIQRAEHRLNNPEICGRCHEQALADYRTSDHGKAVMEEGDSEAAVCSDCHTTHEIAASATDKAQWQITENCGNCHQEAQRTYFASYHGQVHRLGYTEAAKCHDCHGGHLVKNEDDPTSEIHANNRLENCRACHRNANRNFLGFWPHGDAEDRENYPDLWAFKTFMDILIFSVMGFFWVHVLLWLYREIMDRRQGKGFNEDLSQPDVVYFRRFPLVWRWIHFLFAIATMTLILTGTTLLFSHTAWAKAVVEFLGGIRMEAIIHRTAAIIWLSIFILHLVLAWRNIRRNRATFKWFGSTSMLPNLKDLRDLRDMFKWFLGWGPRPRFNHWTYWQKFDYWAPFWGATVIGLSGLVLFMPGITSLILPGWSFNIANLVHAEEALLAAIFLNSVHFFNVHFRPERFPMSTAIFTGVIPIDEFKHDHRLEYDRLVEAGELEKHLVQRPSRRVSLAASFITTVLIMTGLVLLTLVLIGLVTAPN</sequence>
<keyword evidence="2" id="KW-0812">Transmembrane</keyword>
<gene>
    <name evidence="4" type="ORF">Thiowin_03813</name>
</gene>
<evidence type="ECO:0000313" key="5">
    <source>
        <dbReference type="Proteomes" id="UP001432180"/>
    </source>
</evidence>
<feature type="chain" id="PRO_5046290906" evidence="3">
    <location>
        <begin position="29"/>
        <end position="671"/>
    </location>
</feature>
<feature type="transmembrane region" description="Helical" evidence="2">
    <location>
        <begin position="358"/>
        <end position="379"/>
    </location>
</feature>
<dbReference type="Gene3D" id="1.20.950.20">
    <property type="entry name" value="Transmembrane di-heme cytochromes, Chain C"/>
    <property type="match status" value="1"/>
</dbReference>
<keyword evidence="1 3" id="KW-0732">Signal</keyword>
<name>A0ABZ0SCH7_9GAMM</name>
<dbReference type="RefSeq" id="WP_328984470.1">
    <property type="nucleotide sequence ID" value="NZ_CP121472.1"/>
</dbReference>
<feature type="transmembrane region" description="Helical" evidence="2">
    <location>
        <begin position="573"/>
        <end position="590"/>
    </location>
</feature>
<dbReference type="InterPro" id="IPR051829">
    <property type="entry name" value="Multiheme_Cytochr_ET"/>
</dbReference>
<evidence type="ECO:0000256" key="3">
    <source>
        <dbReference type="SAM" id="SignalP"/>
    </source>
</evidence>
<organism evidence="4 5">
    <name type="scientific">Thiorhodovibrio winogradskyi</name>
    <dbReference type="NCBI Taxonomy" id="77007"/>
    <lineage>
        <taxon>Bacteria</taxon>
        <taxon>Pseudomonadati</taxon>
        <taxon>Pseudomonadota</taxon>
        <taxon>Gammaproteobacteria</taxon>
        <taxon>Chromatiales</taxon>
        <taxon>Chromatiaceae</taxon>
        <taxon>Thiorhodovibrio</taxon>
    </lineage>
</organism>
<dbReference type="CDD" id="cd08168">
    <property type="entry name" value="Cytochrom_C3"/>
    <property type="match status" value="1"/>
</dbReference>
<evidence type="ECO:0000256" key="2">
    <source>
        <dbReference type="SAM" id="Phobius"/>
    </source>
</evidence>
<evidence type="ECO:0000313" key="4">
    <source>
        <dbReference type="EMBL" id="WPL18725.1"/>
    </source>
</evidence>
<evidence type="ECO:0000256" key="1">
    <source>
        <dbReference type="ARBA" id="ARBA00022729"/>
    </source>
</evidence>
<accession>A0ABZ0SCH7</accession>
<proteinExistence type="predicted"/>
<dbReference type="SUPFAM" id="SSF48695">
    <property type="entry name" value="Multiheme cytochromes"/>
    <property type="match status" value="2"/>
</dbReference>
<reference evidence="4 5" key="1">
    <citation type="journal article" date="2023" name="Microorganisms">
        <title>Thiorhodovibrio frisius and Trv. litoralis spp. nov., Two Novel Members from a Clade of Fastidious Purple Sulfur Bacteria That Exhibit Unique Red-Shifted Light-Harvesting Capabilities.</title>
        <authorList>
            <person name="Methner A."/>
            <person name="Kuzyk S.B."/>
            <person name="Petersen J."/>
            <person name="Bauer S."/>
            <person name="Brinkmann H."/>
            <person name="Sichau K."/>
            <person name="Wanner G."/>
            <person name="Wolf J."/>
            <person name="Neumann-Schaal M."/>
            <person name="Henke P."/>
            <person name="Tank M."/>
            <person name="Sproer C."/>
            <person name="Bunk B."/>
            <person name="Overmann J."/>
        </authorList>
    </citation>
    <scope>NUCLEOTIDE SEQUENCE [LARGE SCALE GENOMIC DNA]</scope>
    <source>
        <strain evidence="4 5">DSM 6702</strain>
    </source>
</reference>
<feature type="signal peptide" evidence="3">
    <location>
        <begin position="1"/>
        <end position="28"/>
    </location>
</feature>
<dbReference type="EMBL" id="CP121472">
    <property type="protein sequence ID" value="WPL18725.1"/>
    <property type="molecule type" value="Genomic_DNA"/>
</dbReference>
<keyword evidence="5" id="KW-1185">Reference proteome</keyword>
<dbReference type="Proteomes" id="UP001432180">
    <property type="component" value="Chromosome"/>
</dbReference>
<feature type="transmembrane region" description="Helical" evidence="2">
    <location>
        <begin position="412"/>
        <end position="434"/>
    </location>
</feature>
<feature type="transmembrane region" description="Helical" evidence="2">
    <location>
        <begin position="530"/>
        <end position="553"/>
    </location>
</feature>
<keyword evidence="2" id="KW-0472">Membrane</keyword>
<protein>
    <submittedName>
        <fullName evidence="4">Decaheme c-type cytochrome, DmsE family</fullName>
    </submittedName>
</protein>
<dbReference type="PANTHER" id="PTHR35038">
    <property type="entry name" value="DISSIMILATORY SULFITE REDUCTASE SIRA"/>
    <property type="match status" value="1"/>
</dbReference>
<keyword evidence="2" id="KW-1133">Transmembrane helix</keyword>